<proteinExistence type="predicted"/>
<dbReference type="SMART" id="SM00477">
    <property type="entry name" value="NUC"/>
    <property type="match status" value="1"/>
</dbReference>
<keyword evidence="3" id="KW-1185">Reference proteome</keyword>
<dbReference type="InParanoid" id="A0A6J2RJT5"/>
<organism evidence="3 4">
    <name type="scientific">Cottoperca gobio</name>
    <name type="common">Frogmouth</name>
    <name type="synonym">Aphritis gobio</name>
    <dbReference type="NCBI Taxonomy" id="56716"/>
    <lineage>
        <taxon>Eukaryota</taxon>
        <taxon>Metazoa</taxon>
        <taxon>Chordata</taxon>
        <taxon>Craniata</taxon>
        <taxon>Vertebrata</taxon>
        <taxon>Euteleostomi</taxon>
        <taxon>Actinopterygii</taxon>
        <taxon>Neopterygii</taxon>
        <taxon>Teleostei</taxon>
        <taxon>Neoteleostei</taxon>
        <taxon>Acanthomorphata</taxon>
        <taxon>Eupercaria</taxon>
        <taxon>Perciformes</taxon>
        <taxon>Notothenioidei</taxon>
        <taxon>Bovichtidae</taxon>
        <taxon>Cottoperca</taxon>
    </lineage>
</organism>
<dbReference type="GO" id="GO:0016787">
    <property type="term" value="F:hydrolase activity"/>
    <property type="evidence" value="ECO:0007669"/>
    <property type="project" value="InterPro"/>
</dbReference>
<sequence length="373" mass="42171">MKVNGPSLELISASCSVVIPHLKLQFSRQAFLPVTKGSRLALAETRTLIVLRKRNVAARGTISVPGSVTMHMFGTCVLSFSLLMAIPLVSATVSNSFKDCSHFFYMQTPPAGMKGVNLRRVCQRYADKLRYATLYDSSRRLPLYSAYTFKKSDGKRRMDTPWMYEPQLVSDDEGGNMRALPLTEDAPPLIEDSQAVLEDYTDAVEYKRGPLNPDLHQSEPDDKSSTYTLTNVVPLITNFLDASWKPYLDIIRRRLNNFCNGKSFMVTGVTVSGATLQRDNRDRLAIPKHLWLAYCCPQFDLNSPYEVRFMFPSYGGYALNEQTDHSVVEVPLKTLERFLKRQSDIDSELTIFYNGCVSENTLRKKRDLPSVSV</sequence>
<dbReference type="InterPro" id="IPR044925">
    <property type="entry name" value="His-Me_finger_sf"/>
</dbReference>
<feature type="domain" description="ENPP1-3/EXOG-like endonuclease/phosphodiesterase" evidence="1">
    <location>
        <begin position="128"/>
        <end position="345"/>
    </location>
</feature>
<dbReference type="PANTHER" id="PTHR21472:SF16">
    <property type="entry name" value="ENDONUCLEASE DOMAIN-CONTAINING 1 PROTEIN-LIKE"/>
    <property type="match status" value="1"/>
</dbReference>
<dbReference type="KEGG" id="cgob:115023967"/>
<dbReference type="InterPro" id="IPR044929">
    <property type="entry name" value="DNA/RNA_non-sp_Endonuclease_sf"/>
</dbReference>
<dbReference type="GO" id="GO:0003676">
    <property type="term" value="F:nucleic acid binding"/>
    <property type="evidence" value="ECO:0007669"/>
    <property type="project" value="InterPro"/>
</dbReference>
<dbReference type="AlphaFoldDB" id="A0A6J2RJT5"/>
<dbReference type="InterPro" id="IPR039015">
    <property type="entry name" value="ENDOD1"/>
</dbReference>
<dbReference type="InterPro" id="IPR020821">
    <property type="entry name" value="ENPP1-3/EXOG-like_nuc-like"/>
</dbReference>
<dbReference type="GO" id="GO:0046872">
    <property type="term" value="F:metal ion binding"/>
    <property type="evidence" value="ECO:0007669"/>
    <property type="project" value="InterPro"/>
</dbReference>
<dbReference type="Pfam" id="PF01223">
    <property type="entry name" value="Endonuclease_NS"/>
    <property type="match status" value="1"/>
</dbReference>
<dbReference type="PANTHER" id="PTHR21472">
    <property type="entry name" value="ENDONUCLEASE DOMAIN-CONTAINING 1 PROTEIN ENDOD1"/>
    <property type="match status" value="1"/>
</dbReference>
<evidence type="ECO:0000259" key="2">
    <source>
        <dbReference type="SMART" id="SM00892"/>
    </source>
</evidence>
<feature type="domain" description="DNA/RNA non-specific endonuclease/pyrophosphatase/phosphodiesterase" evidence="2">
    <location>
        <begin position="127"/>
        <end position="345"/>
    </location>
</feature>
<evidence type="ECO:0000259" key="1">
    <source>
        <dbReference type="SMART" id="SM00477"/>
    </source>
</evidence>
<dbReference type="Gene3D" id="3.40.570.10">
    <property type="entry name" value="Extracellular Endonuclease, subunit A"/>
    <property type="match status" value="1"/>
</dbReference>
<protein>
    <submittedName>
        <fullName evidence="4">Endonuclease domain-containing 1 protein-like</fullName>
    </submittedName>
</protein>
<name>A0A6J2RJT5_COTGO</name>
<gene>
    <name evidence="4" type="primary">LOC115023967</name>
</gene>
<dbReference type="SUPFAM" id="SSF54060">
    <property type="entry name" value="His-Me finger endonucleases"/>
    <property type="match status" value="1"/>
</dbReference>
<reference evidence="4" key="1">
    <citation type="submission" date="2025-08" db="UniProtKB">
        <authorList>
            <consortium name="RefSeq"/>
        </authorList>
    </citation>
    <scope>IDENTIFICATION</scope>
</reference>
<dbReference type="OrthoDB" id="8572289at2759"/>
<dbReference type="Proteomes" id="UP000504630">
    <property type="component" value="Chromosome 18"/>
</dbReference>
<evidence type="ECO:0000313" key="3">
    <source>
        <dbReference type="Proteomes" id="UP000504630"/>
    </source>
</evidence>
<accession>A0A6J2RJT5</accession>
<dbReference type="RefSeq" id="XP_029311198.1">
    <property type="nucleotide sequence ID" value="XM_029455338.1"/>
</dbReference>
<dbReference type="GeneID" id="115023967"/>
<evidence type="ECO:0000313" key="4">
    <source>
        <dbReference type="RefSeq" id="XP_029311198.1"/>
    </source>
</evidence>
<dbReference type="InterPro" id="IPR001604">
    <property type="entry name" value="Endo_G_ENPP1-like_dom"/>
</dbReference>
<dbReference type="SMART" id="SM00892">
    <property type="entry name" value="Endonuclease_NS"/>
    <property type="match status" value="1"/>
</dbReference>